<evidence type="ECO:0000256" key="11">
    <source>
        <dbReference type="ARBA" id="ARBA00048679"/>
    </source>
</evidence>
<sequence length="293" mass="33294">MSSAVKKSQTPEPYPNSITYICISRRENDHIETPRPRHGEVIYVTKGKMLGWGGTAILEKLPSGTVMKTPISNPYCRADEESQRRNMRLEDQIYARIGGHARVPKLIHWDPKACCREMECLENGDLKEYFLQNHQNITPQLRLRWSRQAAEALTVLHGVEVIHYDLSPRNFLLDSNLDLKIADFGGAALCGSDPSATPASRFRHPGYDWNIAPVFGDDIFSLGSLIYFIMTGSYPYEDVSSDEVEKLYDVQQFPDVSSIVCGAIVMQCWRRQVDSAQVIHDCITAIEREKTRR</sequence>
<name>A0A9W9X136_9EURO</name>
<dbReference type="PANTHER" id="PTHR44329:SF293">
    <property type="entry name" value="MITOGEN-ACTIVATED PROTEIN KINASE KINASE KINASE"/>
    <property type="match status" value="1"/>
</dbReference>
<evidence type="ECO:0000256" key="2">
    <source>
        <dbReference type="ARBA" id="ARBA00004574"/>
    </source>
</evidence>
<dbReference type="EC" id="2.7.11.1" evidence="4"/>
<dbReference type="OrthoDB" id="1668230at2759"/>
<evidence type="ECO:0000256" key="6">
    <source>
        <dbReference type="ARBA" id="ARBA00019973"/>
    </source>
</evidence>
<accession>A0A9W9X136</accession>
<dbReference type="Gene3D" id="1.10.510.10">
    <property type="entry name" value="Transferase(Phosphotransferase) domain 1"/>
    <property type="match status" value="1"/>
</dbReference>
<dbReference type="SUPFAM" id="SSF56112">
    <property type="entry name" value="Protein kinase-like (PK-like)"/>
    <property type="match status" value="1"/>
</dbReference>
<comment type="catalytic activity">
    <reaction evidence="10">
        <text>L-threonyl-[protein] + ATP = O-phospho-L-threonyl-[protein] + ADP + H(+)</text>
        <dbReference type="Rhea" id="RHEA:46608"/>
        <dbReference type="Rhea" id="RHEA-COMP:11060"/>
        <dbReference type="Rhea" id="RHEA-COMP:11605"/>
        <dbReference type="ChEBI" id="CHEBI:15378"/>
        <dbReference type="ChEBI" id="CHEBI:30013"/>
        <dbReference type="ChEBI" id="CHEBI:30616"/>
        <dbReference type="ChEBI" id="CHEBI:61977"/>
        <dbReference type="ChEBI" id="CHEBI:456216"/>
        <dbReference type="EC" id="2.7.11.1"/>
    </reaction>
</comment>
<dbReference type="Proteomes" id="UP001147760">
    <property type="component" value="Unassembled WGS sequence"/>
</dbReference>
<keyword evidence="7" id="KW-0779">Telomere</keyword>
<dbReference type="GO" id="GO:0005524">
    <property type="term" value="F:ATP binding"/>
    <property type="evidence" value="ECO:0007669"/>
    <property type="project" value="InterPro"/>
</dbReference>
<evidence type="ECO:0000256" key="4">
    <source>
        <dbReference type="ARBA" id="ARBA00012513"/>
    </source>
</evidence>
<dbReference type="InterPro" id="IPR000719">
    <property type="entry name" value="Prot_kinase_dom"/>
</dbReference>
<feature type="domain" description="Protein kinase" evidence="12">
    <location>
        <begin position="44"/>
        <end position="293"/>
    </location>
</feature>
<evidence type="ECO:0000256" key="9">
    <source>
        <dbReference type="ARBA" id="ARBA00033194"/>
    </source>
</evidence>
<reference evidence="13" key="2">
    <citation type="journal article" date="2023" name="IMA Fungus">
        <title>Comparative genomic study of the Penicillium genus elucidates a diverse pangenome and 15 lateral gene transfer events.</title>
        <authorList>
            <person name="Petersen C."/>
            <person name="Sorensen T."/>
            <person name="Nielsen M.R."/>
            <person name="Sondergaard T.E."/>
            <person name="Sorensen J.L."/>
            <person name="Fitzpatrick D.A."/>
            <person name="Frisvad J.C."/>
            <person name="Nielsen K.L."/>
        </authorList>
    </citation>
    <scope>NUCLEOTIDE SEQUENCE</scope>
    <source>
        <strain evidence="13">IBT 17660</strain>
    </source>
</reference>
<protein>
    <recommendedName>
        <fullName evidence="6">EKC/KEOPS complex subunit BUD32</fullName>
        <ecNumber evidence="4">2.7.11.1</ecNumber>
    </recommendedName>
    <alternativeName>
        <fullName evidence="8 9">Atypical Serine/threonine protein kinase BUD32</fullName>
    </alternativeName>
    <alternativeName>
        <fullName evidence="5">EKC/KEOPS complex subunit bud32</fullName>
    </alternativeName>
</protein>
<gene>
    <name evidence="13" type="ORF">N7530_005375</name>
</gene>
<dbReference type="InterPro" id="IPR008266">
    <property type="entry name" value="Tyr_kinase_AS"/>
</dbReference>
<evidence type="ECO:0000256" key="3">
    <source>
        <dbReference type="ARBA" id="ARBA00011534"/>
    </source>
</evidence>
<evidence type="ECO:0000256" key="5">
    <source>
        <dbReference type="ARBA" id="ARBA00013948"/>
    </source>
</evidence>
<dbReference type="AlphaFoldDB" id="A0A9W9X136"/>
<evidence type="ECO:0000256" key="1">
    <source>
        <dbReference type="ARBA" id="ARBA00003747"/>
    </source>
</evidence>
<dbReference type="GO" id="GO:0000781">
    <property type="term" value="C:chromosome, telomeric region"/>
    <property type="evidence" value="ECO:0007669"/>
    <property type="project" value="UniProtKB-SubCell"/>
</dbReference>
<evidence type="ECO:0000259" key="12">
    <source>
        <dbReference type="PROSITE" id="PS50011"/>
    </source>
</evidence>
<comment type="caution">
    <text evidence="13">The sequence shown here is derived from an EMBL/GenBank/DDBJ whole genome shotgun (WGS) entry which is preliminary data.</text>
</comment>
<dbReference type="GO" id="GO:0004674">
    <property type="term" value="F:protein serine/threonine kinase activity"/>
    <property type="evidence" value="ECO:0007669"/>
    <property type="project" value="UniProtKB-EC"/>
</dbReference>
<reference evidence="13" key="1">
    <citation type="submission" date="2022-12" db="EMBL/GenBank/DDBJ databases">
        <authorList>
            <person name="Petersen C."/>
        </authorList>
    </citation>
    <scope>NUCLEOTIDE SEQUENCE</scope>
    <source>
        <strain evidence="13">IBT 17660</strain>
    </source>
</reference>
<dbReference type="EMBL" id="JAPWDO010000003">
    <property type="protein sequence ID" value="KAJ5479866.1"/>
    <property type="molecule type" value="Genomic_DNA"/>
</dbReference>
<comment type="subunit">
    <text evidence="3">Component of the EKC/KEOPS complex composed of at least BUD32, CGI121, GON7, KAE1 and PCC1; the whole complex dimerizes.</text>
</comment>
<proteinExistence type="predicted"/>
<dbReference type="PANTHER" id="PTHR44329">
    <property type="entry name" value="SERINE/THREONINE-PROTEIN KINASE TNNI3K-RELATED"/>
    <property type="match status" value="1"/>
</dbReference>
<comment type="catalytic activity">
    <reaction evidence="11">
        <text>L-seryl-[protein] + ATP = O-phospho-L-seryl-[protein] + ADP + H(+)</text>
        <dbReference type="Rhea" id="RHEA:17989"/>
        <dbReference type="Rhea" id="RHEA-COMP:9863"/>
        <dbReference type="Rhea" id="RHEA-COMP:11604"/>
        <dbReference type="ChEBI" id="CHEBI:15378"/>
        <dbReference type="ChEBI" id="CHEBI:29999"/>
        <dbReference type="ChEBI" id="CHEBI:30616"/>
        <dbReference type="ChEBI" id="CHEBI:83421"/>
        <dbReference type="ChEBI" id="CHEBI:456216"/>
        <dbReference type="EC" id="2.7.11.1"/>
    </reaction>
</comment>
<evidence type="ECO:0000313" key="13">
    <source>
        <dbReference type="EMBL" id="KAJ5479866.1"/>
    </source>
</evidence>
<evidence type="ECO:0000256" key="10">
    <source>
        <dbReference type="ARBA" id="ARBA00047899"/>
    </source>
</evidence>
<evidence type="ECO:0000256" key="7">
    <source>
        <dbReference type="ARBA" id="ARBA00022895"/>
    </source>
</evidence>
<comment type="function">
    <text evidence="1">Component of the EKC/KEOPS complex that is required for the formation of a threonylcarbamoyl group on adenosine at position 37 (t(6)A37) in tRNAs that read codons beginning with adenine. The complex is probably involved in the transfer of the threonylcarbamoyl moiety of threonylcarbamoyl-AMP (TC-AMP) to the N6 group of A37. BUD32 has ATPase activity in the context of the EKC/KEOPS complex and likely plays a supporting role to the catalytic subunit KAE1. The EKC/KEOPS complex also promotes both telomere uncapping and telomere elongation. The complex is required for efficient recruitment of transcriptional coactivators.</text>
</comment>
<dbReference type="Pfam" id="PF00069">
    <property type="entry name" value="Pkinase"/>
    <property type="match status" value="1"/>
</dbReference>
<evidence type="ECO:0000313" key="14">
    <source>
        <dbReference type="Proteomes" id="UP001147760"/>
    </source>
</evidence>
<dbReference type="PROSITE" id="PS50011">
    <property type="entry name" value="PROTEIN_KINASE_DOM"/>
    <property type="match status" value="1"/>
</dbReference>
<keyword evidence="7" id="KW-0158">Chromosome</keyword>
<keyword evidence="14" id="KW-1185">Reference proteome</keyword>
<organism evidence="13 14">
    <name type="scientific">Penicillium desertorum</name>
    <dbReference type="NCBI Taxonomy" id="1303715"/>
    <lineage>
        <taxon>Eukaryota</taxon>
        <taxon>Fungi</taxon>
        <taxon>Dikarya</taxon>
        <taxon>Ascomycota</taxon>
        <taxon>Pezizomycotina</taxon>
        <taxon>Eurotiomycetes</taxon>
        <taxon>Eurotiomycetidae</taxon>
        <taxon>Eurotiales</taxon>
        <taxon>Aspergillaceae</taxon>
        <taxon>Penicillium</taxon>
    </lineage>
</organism>
<dbReference type="PROSITE" id="PS00109">
    <property type="entry name" value="PROTEIN_KINASE_TYR"/>
    <property type="match status" value="1"/>
</dbReference>
<comment type="subcellular location">
    <subcellularLocation>
        <location evidence="2">Chromosome</location>
        <location evidence="2">Telomere</location>
    </subcellularLocation>
</comment>
<dbReference type="InterPro" id="IPR051681">
    <property type="entry name" value="Ser/Thr_Kinases-Pseudokinases"/>
</dbReference>
<dbReference type="InterPro" id="IPR011009">
    <property type="entry name" value="Kinase-like_dom_sf"/>
</dbReference>
<evidence type="ECO:0000256" key="8">
    <source>
        <dbReference type="ARBA" id="ARBA00030980"/>
    </source>
</evidence>